<reference evidence="2" key="1">
    <citation type="submission" date="2015-06" db="UniProtKB">
        <authorList>
            <consortium name="EnsemblPlants"/>
        </authorList>
    </citation>
    <scope>IDENTIFICATION</scope>
</reference>
<evidence type="ECO:0000313" key="2">
    <source>
        <dbReference type="EnsemblPlants" id="EMT07076"/>
    </source>
</evidence>
<dbReference type="AlphaFoldDB" id="M8AZB6"/>
<feature type="region of interest" description="Disordered" evidence="1">
    <location>
        <begin position="234"/>
        <end position="253"/>
    </location>
</feature>
<accession>M8AZB6</accession>
<proteinExistence type="predicted"/>
<organism evidence="2">
    <name type="scientific">Aegilops tauschii</name>
    <name type="common">Tausch's goatgrass</name>
    <name type="synonym">Aegilops squarrosa</name>
    <dbReference type="NCBI Taxonomy" id="37682"/>
    <lineage>
        <taxon>Eukaryota</taxon>
        <taxon>Viridiplantae</taxon>
        <taxon>Streptophyta</taxon>
        <taxon>Embryophyta</taxon>
        <taxon>Tracheophyta</taxon>
        <taxon>Spermatophyta</taxon>
        <taxon>Magnoliopsida</taxon>
        <taxon>Liliopsida</taxon>
        <taxon>Poales</taxon>
        <taxon>Poaceae</taxon>
        <taxon>BOP clade</taxon>
        <taxon>Pooideae</taxon>
        <taxon>Triticodae</taxon>
        <taxon>Triticeae</taxon>
        <taxon>Triticinae</taxon>
        <taxon>Aegilops</taxon>
    </lineage>
</organism>
<feature type="compositionally biased region" description="Basic and acidic residues" evidence="1">
    <location>
        <begin position="1"/>
        <end position="25"/>
    </location>
</feature>
<sequence length="266" mass="30129">MEEEGHDHDGSGDRMPVEEGDRDDGSSDLTEEGAVAKFSEVDILTLLPSFLALRIEPNFGNEMRPEEKVRIVDALSMSMHTLEEVTKGPEKLMWPRKDGRSMEDRVLFLGWPDSFAVDASRLGVTGGFAYFLYYDDQGGRLPHERHGMFRYNTTEFVEWLPQGWDSDMCMWLLPQLTIAPIQHGPANTSRSNNTCAGVLMPNLPLSANSSWLQHLFSMRQHLFSMFSRLFGGKKKKPEKSLKGNHVEEDGESEELTGARRVYNGWA</sequence>
<name>M8AZB6_AEGTA</name>
<evidence type="ECO:0000256" key="1">
    <source>
        <dbReference type="SAM" id="MobiDB-lite"/>
    </source>
</evidence>
<feature type="region of interest" description="Disordered" evidence="1">
    <location>
        <begin position="1"/>
        <end position="29"/>
    </location>
</feature>
<protein>
    <submittedName>
        <fullName evidence="2">Uncharacterized protein</fullName>
    </submittedName>
</protein>
<feature type="compositionally biased region" description="Basic and acidic residues" evidence="1">
    <location>
        <begin position="238"/>
        <end position="247"/>
    </location>
</feature>
<dbReference type="EnsemblPlants" id="EMT07076">
    <property type="protein sequence ID" value="EMT07076"/>
    <property type="gene ID" value="F775_12499"/>
</dbReference>